<evidence type="ECO:0000256" key="1">
    <source>
        <dbReference type="SAM" id="Coils"/>
    </source>
</evidence>
<keyword evidence="2" id="KW-0472">Membrane</keyword>
<dbReference type="WBParaSite" id="scaffold2768_cov155.g5397">
    <property type="protein sequence ID" value="scaffold2768_cov155.g5397"/>
    <property type="gene ID" value="scaffold2768_cov155.g5397"/>
</dbReference>
<evidence type="ECO:0000313" key="4">
    <source>
        <dbReference type="WBParaSite" id="scaffold2768_cov155.g5397"/>
    </source>
</evidence>
<dbReference type="AlphaFoldDB" id="A0A915M2Q3"/>
<keyword evidence="3" id="KW-1185">Reference proteome</keyword>
<reference evidence="4" key="1">
    <citation type="submission" date="2022-11" db="UniProtKB">
        <authorList>
            <consortium name="WormBaseParasite"/>
        </authorList>
    </citation>
    <scope>IDENTIFICATION</scope>
</reference>
<keyword evidence="2" id="KW-0812">Transmembrane</keyword>
<name>A0A915M2Q3_MELJA</name>
<keyword evidence="2" id="KW-1133">Transmembrane helix</keyword>
<feature type="transmembrane region" description="Helical" evidence="2">
    <location>
        <begin position="93"/>
        <end position="111"/>
    </location>
</feature>
<feature type="coiled-coil region" evidence="1">
    <location>
        <begin position="24"/>
        <end position="65"/>
    </location>
</feature>
<sequence>MVGDNRKVPNLLSNERNTIAAILVLTMENKNKFLQERVDVLTARLAEFLTEVNQIRADYNQIQANFNLARADFDEFITNAAETRNRISKWRKILRIVMIINCFIICFWEHINVLTAREAESVQRIDEVEATYAQHIQDVRADLERVRTELQLEIRTAFSDVRNKISRWKKTLIIIVILNCSILGFYVYRIMNYDF</sequence>
<accession>A0A915M2Q3</accession>
<dbReference type="Proteomes" id="UP000887561">
    <property type="component" value="Unplaced"/>
</dbReference>
<organism evidence="3 4">
    <name type="scientific">Meloidogyne javanica</name>
    <name type="common">Root-knot nematode worm</name>
    <dbReference type="NCBI Taxonomy" id="6303"/>
    <lineage>
        <taxon>Eukaryota</taxon>
        <taxon>Metazoa</taxon>
        <taxon>Ecdysozoa</taxon>
        <taxon>Nematoda</taxon>
        <taxon>Chromadorea</taxon>
        <taxon>Rhabditida</taxon>
        <taxon>Tylenchina</taxon>
        <taxon>Tylenchomorpha</taxon>
        <taxon>Tylenchoidea</taxon>
        <taxon>Meloidogynidae</taxon>
        <taxon>Meloidogyninae</taxon>
        <taxon>Meloidogyne</taxon>
        <taxon>Meloidogyne incognita group</taxon>
    </lineage>
</organism>
<proteinExistence type="predicted"/>
<evidence type="ECO:0000313" key="3">
    <source>
        <dbReference type="Proteomes" id="UP000887561"/>
    </source>
</evidence>
<feature type="transmembrane region" description="Helical" evidence="2">
    <location>
        <begin position="171"/>
        <end position="188"/>
    </location>
</feature>
<protein>
    <submittedName>
        <fullName evidence="4">Uncharacterized protein</fullName>
    </submittedName>
</protein>
<keyword evidence="1" id="KW-0175">Coiled coil</keyword>
<evidence type="ECO:0000256" key="2">
    <source>
        <dbReference type="SAM" id="Phobius"/>
    </source>
</evidence>